<dbReference type="SUPFAM" id="SSF53187">
    <property type="entry name" value="Zn-dependent exopeptidases"/>
    <property type="match status" value="1"/>
</dbReference>
<dbReference type="GO" id="GO:0006508">
    <property type="term" value="P:proteolysis"/>
    <property type="evidence" value="ECO:0007669"/>
    <property type="project" value="UniProtKB-KW"/>
</dbReference>
<evidence type="ECO:0000256" key="3">
    <source>
        <dbReference type="ARBA" id="ARBA00022670"/>
    </source>
</evidence>
<feature type="region of interest" description="Disordered" evidence="7">
    <location>
        <begin position="733"/>
        <end position="763"/>
    </location>
</feature>
<dbReference type="PANTHER" id="PTHR11705:SF143">
    <property type="entry name" value="SLL0236 PROTEIN"/>
    <property type="match status" value="1"/>
</dbReference>
<accession>A0A5C1ARE9</accession>
<keyword evidence="5" id="KW-0862">Zinc</keyword>
<dbReference type="KEGG" id="lrs:PX52LOC_06551"/>
<keyword evidence="11" id="KW-1185">Reference proteome</keyword>
<evidence type="ECO:0000256" key="1">
    <source>
        <dbReference type="ARBA" id="ARBA00001947"/>
    </source>
</evidence>
<dbReference type="Proteomes" id="UP000324974">
    <property type="component" value="Chromosome"/>
</dbReference>
<dbReference type="CDD" id="cd06240">
    <property type="entry name" value="M14-like"/>
    <property type="match status" value="1"/>
</dbReference>
<keyword evidence="6" id="KW-0482">Metalloprotease</keyword>
<gene>
    <name evidence="10" type="ORF">PX52LOC_06551</name>
</gene>
<evidence type="ECO:0000313" key="11">
    <source>
        <dbReference type="Proteomes" id="UP000324974"/>
    </source>
</evidence>
<dbReference type="Gene3D" id="3.40.630.10">
    <property type="entry name" value="Zn peptidases"/>
    <property type="match status" value="1"/>
</dbReference>
<proteinExistence type="inferred from homology"/>
<dbReference type="GO" id="GO:0008270">
    <property type="term" value="F:zinc ion binding"/>
    <property type="evidence" value="ECO:0007669"/>
    <property type="project" value="InterPro"/>
</dbReference>
<evidence type="ECO:0000256" key="5">
    <source>
        <dbReference type="ARBA" id="ARBA00022833"/>
    </source>
</evidence>
<dbReference type="Pfam" id="PF00246">
    <property type="entry name" value="Peptidase_M14"/>
    <property type="match status" value="1"/>
</dbReference>
<dbReference type="PANTHER" id="PTHR11705">
    <property type="entry name" value="PROTEASE FAMILY M14 CARBOXYPEPTIDASE A,B"/>
    <property type="match status" value="1"/>
</dbReference>
<evidence type="ECO:0000256" key="7">
    <source>
        <dbReference type="SAM" id="MobiDB-lite"/>
    </source>
</evidence>
<keyword evidence="3" id="KW-0645">Protease</keyword>
<dbReference type="InterPro" id="IPR000834">
    <property type="entry name" value="Peptidase_M14"/>
</dbReference>
<protein>
    <submittedName>
        <fullName evidence="10">Peptidase</fullName>
    </submittedName>
</protein>
<feature type="chain" id="PRO_5022803412" evidence="8">
    <location>
        <begin position="27"/>
        <end position="946"/>
    </location>
</feature>
<organism evidence="10 11">
    <name type="scientific">Limnoglobus roseus</name>
    <dbReference type="NCBI Taxonomy" id="2598579"/>
    <lineage>
        <taxon>Bacteria</taxon>
        <taxon>Pseudomonadati</taxon>
        <taxon>Planctomycetota</taxon>
        <taxon>Planctomycetia</taxon>
        <taxon>Gemmatales</taxon>
        <taxon>Gemmataceae</taxon>
        <taxon>Limnoglobus</taxon>
    </lineage>
</organism>
<dbReference type="GO" id="GO:0005615">
    <property type="term" value="C:extracellular space"/>
    <property type="evidence" value="ECO:0007669"/>
    <property type="project" value="TreeGrafter"/>
</dbReference>
<feature type="domain" description="Peptidase M14" evidence="9">
    <location>
        <begin position="61"/>
        <end position="226"/>
    </location>
</feature>
<sequence>MNVGSPLLRLPLYMAVSLISSTALFAQVPTVPSPDITTPKQFFGFQMGEDYCLANYQQLKDYWEKLQTESDRMKLVTIGKTEEGRPQLAAIVTSPANLRQLDRYKKIAHDLAHARGINKEDAKKLAAEGKAVIWIDGGLHASEVLCAQALIETVYRYLSATDEETLRVLNDVVILFVHANPDGQDLVADWYMREKQPTKRSLGNLPRLYQKYIGHDNNRDFYANTQAETKNLNRFMYREWFPQIMYNHHQTGPAGTVLFCPPFRDPFNYFCDPLVLNGIDSVGAAMMQRFLVEDKPGATSRSGAPYSTWFNGGLRTTSGFHNIIGILTETIGGPTPTQIPLVTAKQLPKGDYLAPIPPQTWHFRQSVEYSVTANKAILDYASRHREQLLYNVWFMGHNAIAKGERDSWTITPQRVEAAQKDKPAAGGGRREGGIGAGRGTGGVEFDRLFRKPENRDARGYILPADQPDFPTATKFVNTLLGTGVEVHRATADFTVENKKYPKGSYVVKCAQAYRAHVLDMFEPQDHPNDFAYPGGPPIKPYDSAGYTPAYQMAIKFDRVLVGFDGPFEAIPDLAVMPMPASVTNATAAVGFFLSPQLNDSFRAVNRLHKAGVEVRRLQQPTEAEGLKHPAGTFFIPNEPNALPILEKIAKELGTPFQGTKTAPDPDAVVLKPVRIGLWDRYGGSMPSGWTRWIFEQFEFPYTVIYAPELDQGKLRDKFDVILLVDGAYSGRGGMAAPGEPAEEPPPAANPNPEPPGNAADQYRGQKGAITGAKTVPQLKKFLDDGGTLLTIGTSTRLSRDLGVPVANHLAELDEDAREKPITSDKYYIPSSVLRVKVDTANPLTWGMTDHVDVMFSASPTFRLTSGADAKGLRRVAWFDTKTPLRSGWAWGQAYLEGGTAIVDAKVGKGRLVLFGPQVLFRGQSHGTFKLVFNGIVQHGVAEKTGN</sequence>
<name>A0A5C1ARE9_9BACT</name>
<comment type="similarity">
    <text evidence="2">Belongs to the peptidase M14 family.</text>
</comment>
<evidence type="ECO:0000313" key="10">
    <source>
        <dbReference type="EMBL" id="QEL19478.1"/>
    </source>
</evidence>
<reference evidence="11" key="1">
    <citation type="submission" date="2019-08" db="EMBL/GenBank/DDBJ databases">
        <title>Limnoglobus roseus gen. nov., sp. nov., a novel freshwater planctomycete with a giant genome from the family Gemmataceae.</title>
        <authorList>
            <person name="Kulichevskaya I.S."/>
            <person name="Naumoff D.G."/>
            <person name="Miroshnikov K."/>
            <person name="Ivanova A."/>
            <person name="Philippov D.A."/>
            <person name="Hakobyan A."/>
            <person name="Rijpstra I.C."/>
            <person name="Sinninghe Damste J.S."/>
            <person name="Liesack W."/>
            <person name="Dedysh S.N."/>
        </authorList>
    </citation>
    <scope>NUCLEOTIDE SEQUENCE [LARGE SCALE GENOMIC DNA]</scope>
    <source>
        <strain evidence="11">PX52</strain>
    </source>
</reference>
<evidence type="ECO:0000256" key="4">
    <source>
        <dbReference type="ARBA" id="ARBA00022801"/>
    </source>
</evidence>
<comment type="cofactor">
    <cofactor evidence="1">
        <name>Zn(2+)</name>
        <dbReference type="ChEBI" id="CHEBI:29105"/>
    </cofactor>
</comment>
<feature type="compositionally biased region" description="Pro residues" evidence="7">
    <location>
        <begin position="743"/>
        <end position="755"/>
    </location>
</feature>
<dbReference type="GO" id="GO:0004181">
    <property type="term" value="F:metallocarboxypeptidase activity"/>
    <property type="evidence" value="ECO:0007669"/>
    <property type="project" value="InterPro"/>
</dbReference>
<keyword evidence="8" id="KW-0732">Signal</keyword>
<feature type="signal peptide" evidence="8">
    <location>
        <begin position="1"/>
        <end position="26"/>
    </location>
</feature>
<evidence type="ECO:0000256" key="8">
    <source>
        <dbReference type="SAM" id="SignalP"/>
    </source>
</evidence>
<feature type="region of interest" description="Disordered" evidence="7">
    <location>
        <begin position="417"/>
        <end position="437"/>
    </location>
</feature>
<evidence type="ECO:0000256" key="6">
    <source>
        <dbReference type="ARBA" id="ARBA00023049"/>
    </source>
</evidence>
<evidence type="ECO:0000256" key="2">
    <source>
        <dbReference type="ARBA" id="ARBA00005988"/>
    </source>
</evidence>
<dbReference type="AlphaFoldDB" id="A0A5C1ARE9"/>
<feature type="compositionally biased region" description="Basic and acidic residues" evidence="7">
    <location>
        <begin position="417"/>
        <end position="432"/>
    </location>
</feature>
<dbReference type="EMBL" id="CP042425">
    <property type="protein sequence ID" value="QEL19478.1"/>
    <property type="molecule type" value="Genomic_DNA"/>
</dbReference>
<keyword evidence="4" id="KW-0378">Hydrolase</keyword>
<evidence type="ECO:0000259" key="9">
    <source>
        <dbReference type="Pfam" id="PF00246"/>
    </source>
</evidence>